<sequence>MTVSYGSFSCTLEGFDDPFNTMTQVTAHFRDLAARDRDFGAAPPGPEPAPPAESAAPSSGPLPDPTLDRMIRTADTHMNDPAHQRRVSALRALKRAVAAGVADRLDGRAPRPVTPLADQTRPDPASVGFASFALTLGAETTEELVEAAAVWTARVEDRPEFTRPQVLRHVGAQTGIPYPDLAQAFDALIARGLLQRQKSGRFRVTDRSPYLHETG</sequence>
<dbReference type="RefSeq" id="WP_211784189.1">
    <property type="nucleotide sequence ID" value="NZ_CP047289.1"/>
</dbReference>
<reference evidence="2" key="1">
    <citation type="submission" date="2020-01" db="EMBL/GenBank/DDBJ databases">
        <authorList>
            <person name="Yang Y."/>
            <person name="Kwon Y.M."/>
        </authorList>
    </citation>
    <scope>NUCLEOTIDE SEQUENCE</scope>
    <source>
        <strain evidence="2">PG104</strain>
    </source>
</reference>
<dbReference type="Proteomes" id="UP000679284">
    <property type="component" value="Chromosome"/>
</dbReference>
<proteinExistence type="predicted"/>
<keyword evidence="3" id="KW-1185">Reference proteome</keyword>
<gene>
    <name evidence="2" type="ORF">GR316_00825</name>
</gene>
<evidence type="ECO:0000256" key="1">
    <source>
        <dbReference type="SAM" id="MobiDB-lite"/>
    </source>
</evidence>
<evidence type="ECO:0000313" key="2">
    <source>
        <dbReference type="EMBL" id="QUS34941.1"/>
    </source>
</evidence>
<evidence type="ECO:0000313" key="3">
    <source>
        <dbReference type="Proteomes" id="UP000679284"/>
    </source>
</evidence>
<organism evidence="2 3">
    <name type="scientific">Falsirhodobacter algicola</name>
    <dbReference type="NCBI Taxonomy" id="2692330"/>
    <lineage>
        <taxon>Bacteria</taxon>
        <taxon>Pseudomonadati</taxon>
        <taxon>Pseudomonadota</taxon>
        <taxon>Alphaproteobacteria</taxon>
        <taxon>Rhodobacterales</taxon>
        <taxon>Paracoccaceae</taxon>
        <taxon>Falsirhodobacter</taxon>
    </lineage>
</organism>
<dbReference type="EMBL" id="CP047289">
    <property type="protein sequence ID" value="QUS34941.1"/>
    <property type="molecule type" value="Genomic_DNA"/>
</dbReference>
<name>A0A8J8MRB8_9RHOB</name>
<accession>A0A8J8MRB8</accession>
<dbReference type="KEGG" id="fap:GR316_00825"/>
<feature type="compositionally biased region" description="Low complexity" evidence="1">
    <location>
        <begin position="52"/>
        <end position="61"/>
    </location>
</feature>
<protein>
    <submittedName>
        <fullName evidence="2">Uncharacterized protein</fullName>
    </submittedName>
</protein>
<feature type="region of interest" description="Disordered" evidence="1">
    <location>
        <begin position="37"/>
        <end position="68"/>
    </location>
</feature>
<dbReference type="AlphaFoldDB" id="A0A8J8MRB8"/>